<comment type="caution">
    <text evidence="2">The sequence shown here is derived from an EMBL/GenBank/DDBJ whole genome shotgun (WGS) entry which is preliminary data.</text>
</comment>
<dbReference type="PANTHER" id="PTHR47074">
    <property type="entry name" value="BNAC02G40300D PROTEIN"/>
    <property type="match status" value="1"/>
</dbReference>
<gene>
    <name evidence="2" type="ORF">POM88_020862</name>
</gene>
<dbReference type="InterPro" id="IPR012337">
    <property type="entry name" value="RNaseH-like_sf"/>
</dbReference>
<dbReference type="Gene3D" id="3.30.420.10">
    <property type="entry name" value="Ribonuclease H-like superfamily/Ribonuclease H"/>
    <property type="match status" value="1"/>
</dbReference>
<dbReference type="EMBL" id="JAUIZM010000005">
    <property type="protein sequence ID" value="KAK1383127.1"/>
    <property type="molecule type" value="Genomic_DNA"/>
</dbReference>
<proteinExistence type="predicted"/>
<evidence type="ECO:0000313" key="2">
    <source>
        <dbReference type="EMBL" id="KAK1383127.1"/>
    </source>
</evidence>
<organism evidence="2 3">
    <name type="scientific">Heracleum sosnowskyi</name>
    <dbReference type="NCBI Taxonomy" id="360622"/>
    <lineage>
        <taxon>Eukaryota</taxon>
        <taxon>Viridiplantae</taxon>
        <taxon>Streptophyta</taxon>
        <taxon>Embryophyta</taxon>
        <taxon>Tracheophyta</taxon>
        <taxon>Spermatophyta</taxon>
        <taxon>Magnoliopsida</taxon>
        <taxon>eudicotyledons</taxon>
        <taxon>Gunneridae</taxon>
        <taxon>Pentapetalae</taxon>
        <taxon>asterids</taxon>
        <taxon>campanulids</taxon>
        <taxon>Apiales</taxon>
        <taxon>Apiaceae</taxon>
        <taxon>Apioideae</taxon>
        <taxon>apioid superclade</taxon>
        <taxon>Tordylieae</taxon>
        <taxon>Tordyliinae</taxon>
        <taxon>Heracleum</taxon>
    </lineage>
</organism>
<keyword evidence="3" id="KW-1185">Reference proteome</keyword>
<reference evidence="2" key="1">
    <citation type="submission" date="2023-02" db="EMBL/GenBank/DDBJ databases">
        <title>Genome of toxic invasive species Heracleum sosnowskyi carries increased number of genes despite the absence of recent whole-genome duplications.</title>
        <authorList>
            <person name="Schelkunov M."/>
            <person name="Shtratnikova V."/>
            <person name="Makarenko M."/>
            <person name="Klepikova A."/>
            <person name="Omelchenko D."/>
            <person name="Novikova G."/>
            <person name="Obukhova E."/>
            <person name="Bogdanov V."/>
            <person name="Penin A."/>
            <person name="Logacheva M."/>
        </authorList>
    </citation>
    <scope>NUCLEOTIDE SEQUENCE</scope>
    <source>
        <strain evidence="2">Hsosn_3</strain>
        <tissue evidence="2">Leaf</tissue>
    </source>
</reference>
<dbReference type="Pfam" id="PF13456">
    <property type="entry name" value="RVT_3"/>
    <property type="match status" value="1"/>
</dbReference>
<evidence type="ECO:0000259" key="1">
    <source>
        <dbReference type="Pfam" id="PF13456"/>
    </source>
</evidence>
<reference evidence="2" key="2">
    <citation type="submission" date="2023-05" db="EMBL/GenBank/DDBJ databases">
        <authorList>
            <person name="Schelkunov M.I."/>
        </authorList>
    </citation>
    <scope>NUCLEOTIDE SEQUENCE</scope>
    <source>
        <strain evidence="2">Hsosn_3</strain>
        <tissue evidence="2">Leaf</tissue>
    </source>
</reference>
<dbReference type="AlphaFoldDB" id="A0AAD8IEQ7"/>
<dbReference type="GO" id="GO:0003676">
    <property type="term" value="F:nucleic acid binding"/>
    <property type="evidence" value="ECO:0007669"/>
    <property type="project" value="InterPro"/>
</dbReference>
<dbReference type="InterPro" id="IPR002156">
    <property type="entry name" value="RNaseH_domain"/>
</dbReference>
<dbReference type="PANTHER" id="PTHR47074:SF21">
    <property type="entry name" value="RNASE H TYPE-1 DOMAIN-CONTAINING PROTEIN"/>
    <property type="match status" value="1"/>
</dbReference>
<feature type="domain" description="RNase H type-1" evidence="1">
    <location>
        <begin position="130"/>
        <end position="201"/>
    </location>
</feature>
<accession>A0AAD8IEQ7</accession>
<name>A0AAD8IEQ7_9APIA</name>
<dbReference type="Proteomes" id="UP001237642">
    <property type="component" value="Unassembled WGS sequence"/>
</dbReference>
<sequence length="241" mass="27424">MVSVKFIGRVGRCNRVKELWEEIGCAELTNNAGADSLIDLIASWKRVDVKKKKLAIFLAWVLWTERNLKIFENKFTPNAISLARVFRMATEHNEYANRKYIQPYRKPVSCSEKWEAPPMGTIKINNDVSHSQTGWVGLGVVARDSHESVLFAATTMVRAWWSVEVAEGKAMLMAMHLGHRHGLNNIIVESDSQVLVSRLSKTMIYSSKEGKNQCPNNIRVDDVLLKAHKDNYVKPCRQINL</sequence>
<dbReference type="InterPro" id="IPR052929">
    <property type="entry name" value="RNase_H-like_EbsB-rel"/>
</dbReference>
<evidence type="ECO:0000313" key="3">
    <source>
        <dbReference type="Proteomes" id="UP001237642"/>
    </source>
</evidence>
<dbReference type="GO" id="GO:0004523">
    <property type="term" value="F:RNA-DNA hybrid ribonuclease activity"/>
    <property type="evidence" value="ECO:0007669"/>
    <property type="project" value="InterPro"/>
</dbReference>
<dbReference type="InterPro" id="IPR036397">
    <property type="entry name" value="RNaseH_sf"/>
</dbReference>
<dbReference type="SUPFAM" id="SSF53098">
    <property type="entry name" value="Ribonuclease H-like"/>
    <property type="match status" value="1"/>
</dbReference>
<protein>
    <recommendedName>
        <fullName evidence="1">RNase H type-1 domain-containing protein</fullName>
    </recommendedName>
</protein>